<dbReference type="EMBL" id="CP021748">
    <property type="protein sequence ID" value="ARX82422.1"/>
    <property type="molecule type" value="Genomic_DNA"/>
</dbReference>
<reference evidence="2 3" key="1">
    <citation type="submission" date="2017-05" db="EMBL/GenBank/DDBJ databases">
        <title>Streptomyces alboflavus Genome sequencing and assembly.</title>
        <authorList>
            <person name="Wang Y."/>
            <person name="Du B."/>
            <person name="Ding Y."/>
            <person name="Liu H."/>
            <person name="Hou Q."/>
            <person name="Liu K."/>
            <person name="Wang C."/>
            <person name="Yao L."/>
        </authorList>
    </citation>
    <scope>NUCLEOTIDE SEQUENCE [LARGE SCALE GENOMIC DNA]</scope>
    <source>
        <strain evidence="2 3">MDJK44</strain>
    </source>
</reference>
<dbReference type="KEGG" id="salf:SMD44_01832"/>
<dbReference type="eggNOG" id="COG0389">
    <property type="taxonomic scope" value="Bacteria"/>
</dbReference>
<accession>A0A1Z1W7Q7</accession>
<dbReference type="PANTHER" id="PTHR35369">
    <property type="entry name" value="BLR3025 PROTEIN-RELATED"/>
    <property type="match status" value="1"/>
</dbReference>
<dbReference type="AlphaFoldDB" id="A0A1Z1W7Q7"/>
<dbReference type="RefSeq" id="WP_237307063.1">
    <property type="nucleotide sequence ID" value="NZ_CP021748.1"/>
</dbReference>
<proteinExistence type="predicted"/>
<name>A0A1Z1W7Q7_9ACTN</name>
<dbReference type="InterPro" id="IPR050356">
    <property type="entry name" value="SulA_CellDiv_inhibitor"/>
</dbReference>
<dbReference type="SUPFAM" id="SSF56672">
    <property type="entry name" value="DNA/RNA polymerases"/>
    <property type="match status" value="1"/>
</dbReference>
<dbReference type="InterPro" id="IPR043502">
    <property type="entry name" value="DNA/RNA_pol_sf"/>
</dbReference>
<dbReference type="STRING" id="67267.GCA_000716675_00084"/>
<evidence type="ECO:0008006" key="4">
    <source>
        <dbReference type="Google" id="ProtNLM"/>
    </source>
</evidence>
<evidence type="ECO:0000256" key="1">
    <source>
        <dbReference type="ARBA" id="ARBA00022763"/>
    </source>
</evidence>
<dbReference type="GO" id="GO:0006281">
    <property type="term" value="P:DNA repair"/>
    <property type="evidence" value="ECO:0007669"/>
    <property type="project" value="TreeGrafter"/>
</dbReference>
<dbReference type="Proteomes" id="UP000195880">
    <property type="component" value="Chromosome"/>
</dbReference>
<evidence type="ECO:0000313" key="3">
    <source>
        <dbReference type="Proteomes" id="UP000195880"/>
    </source>
</evidence>
<evidence type="ECO:0000313" key="2">
    <source>
        <dbReference type="EMBL" id="ARX82422.1"/>
    </source>
</evidence>
<organism evidence="2 3">
    <name type="scientific">Streptomyces alboflavus</name>
    <dbReference type="NCBI Taxonomy" id="67267"/>
    <lineage>
        <taxon>Bacteria</taxon>
        <taxon>Bacillati</taxon>
        <taxon>Actinomycetota</taxon>
        <taxon>Actinomycetes</taxon>
        <taxon>Kitasatosporales</taxon>
        <taxon>Streptomycetaceae</taxon>
        <taxon>Streptomyces</taxon>
    </lineage>
</organism>
<gene>
    <name evidence="2" type="ORF">SMD44_01832</name>
</gene>
<sequence length="416" mass="44181">MIRPGLLVLPAHGPARYFGGERALADRITEAISAVGFTVRVGAADTVFAAALAARQGRLVPAGRTARFLAPYPVGVLGRPELAVLLTRMGLPTLGAFAALPGDRVTARFGTDGAAAHRIARGLEARGLSTRAPGQDLTVAHQFKPAVALLEPVAFAAKELARQLHERLAAAGAVCARIEVALELTGGKRLTRLWRHEGKLSELAVAERVRWQLAAWQETGALADGGGPAAGIVRLALRPEALSAATGRQQQLFGASGIAELEAAAARLQAMLGHDAVTRVALGGGRGPAERAIRVAFGDVPPENRLPDGPWPGQLPAPYPAWVPAQLEQARLLDAQGEPVAISARLLLSAPPARLIVKGHRPVTVRGWAGPWPVLEQWWNTVRARRLVRMQVVTEAGPAWLLVLEQGRWWAEAHYG</sequence>
<keyword evidence="1" id="KW-0227">DNA damage</keyword>
<keyword evidence="3" id="KW-1185">Reference proteome</keyword>
<protein>
    <recommendedName>
        <fullName evidence="4">DNA polymerase</fullName>
    </recommendedName>
</protein>
<dbReference type="PANTHER" id="PTHR35369:SF2">
    <property type="entry name" value="BLR3025 PROTEIN"/>
    <property type="match status" value="1"/>
</dbReference>